<evidence type="ECO:0000313" key="8">
    <source>
        <dbReference type="EMBL" id="GAA1772438.1"/>
    </source>
</evidence>
<protein>
    <recommendedName>
        <fullName evidence="6">Ribonuclease VapC</fullName>
        <shortName evidence="6">RNase VapC</shortName>
        <ecNumber evidence="6">3.1.-.-</ecNumber>
    </recommendedName>
    <alternativeName>
        <fullName evidence="6">Toxin VapC</fullName>
    </alternativeName>
</protein>
<keyword evidence="5 6" id="KW-0460">Magnesium</keyword>
<gene>
    <name evidence="8" type="primary">vapC26_1</name>
    <name evidence="6" type="synonym">vapC</name>
    <name evidence="8" type="ORF">GCM10009681_49860</name>
</gene>
<evidence type="ECO:0000259" key="7">
    <source>
        <dbReference type="Pfam" id="PF01850"/>
    </source>
</evidence>
<comment type="function">
    <text evidence="6">Toxic component of a toxin-antitoxin (TA) system. An RNase.</text>
</comment>
<keyword evidence="2 6" id="KW-0540">Nuclease</keyword>
<dbReference type="InterPro" id="IPR022907">
    <property type="entry name" value="VapC_family"/>
</dbReference>
<dbReference type="InterPro" id="IPR039018">
    <property type="entry name" value="VapC20-like"/>
</dbReference>
<dbReference type="RefSeq" id="WP_344086893.1">
    <property type="nucleotide sequence ID" value="NZ_BAAALS010000032.1"/>
</dbReference>
<evidence type="ECO:0000256" key="4">
    <source>
        <dbReference type="ARBA" id="ARBA00022801"/>
    </source>
</evidence>
<comment type="cofactor">
    <cofactor evidence="6">
        <name>Mg(2+)</name>
        <dbReference type="ChEBI" id="CHEBI:18420"/>
    </cofactor>
</comment>
<dbReference type="Proteomes" id="UP001500655">
    <property type="component" value="Unassembled WGS sequence"/>
</dbReference>
<dbReference type="EMBL" id="BAAALS010000032">
    <property type="protein sequence ID" value="GAA1772438.1"/>
    <property type="molecule type" value="Genomic_DNA"/>
</dbReference>
<keyword evidence="1 6" id="KW-1277">Toxin-antitoxin system</keyword>
<dbReference type="Gene3D" id="3.40.50.1010">
    <property type="entry name" value="5'-nuclease"/>
    <property type="match status" value="1"/>
</dbReference>
<dbReference type="SUPFAM" id="SSF88723">
    <property type="entry name" value="PIN domain-like"/>
    <property type="match status" value="1"/>
</dbReference>
<comment type="similarity">
    <text evidence="6">Belongs to the PINc/VapC protein family.</text>
</comment>
<keyword evidence="4 6" id="KW-0378">Hydrolase</keyword>
<sequence length="144" mass="15918">MTVVADSSGLIAAFNKRDPEHVAAAYALDRAGYVVISPLALAEIDYVVRSRASQNAANAILERIRARVADTRAVFAEVDGELLGMALSVRLRYRDLDLDLADAVNVAIAARYRTNQILTLDRRDFRTIRPLTEHAAFHVLPDDQ</sequence>
<evidence type="ECO:0000256" key="2">
    <source>
        <dbReference type="ARBA" id="ARBA00022722"/>
    </source>
</evidence>
<dbReference type="InterPro" id="IPR002716">
    <property type="entry name" value="PIN_dom"/>
</dbReference>
<keyword evidence="9" id="KW-1185">Reference proteome</keyword>
<name>A0ABN2L1Y9_9ACTN</name>
<feature type="domain" description="PIN" evidence="7">
    <location>
        <begin position="4"/>
        <end position="126"/>
    </location>
</feature>
<feature type="binding site" evidence="6">
    <location>
        <position position="6"/>
    </location>
    <ligand>
        <name>Mg(2+)</name>
        <dbReference type="ChEBI" id="CHEBI:18420"/>
    </ligand>
</feature>
<keyword evidence="6" id="KW-0800">Toxin</keyword>
<feature type="binding site" evidence="6">
    <location>
        <position position="102"/>
    </location>
    <ligand>
        <name>Mg(2+)</name>
        <dbReference type="ChEBI" id="CHEBI:18420"/>
    </ligand>
</feature>
<dbReference type="HAMAP" id="MF_00265">
    <property type="entry name" value="VapC_Nob1"/>
    <property type="match status" value="1"/>
</dbReference>
<dbReference type="PANTHER" id="PTHR42188">
    <property type="entry name" value="23S RRNA-SPECIFIC ENDONUCLEASE VAPC20"/>
    <property type="match status" value="1"/>
</dbReference>
<evidence type="ECO:0000256" key="6">
    <source>
        <dbReference type="HAMAP-Rule" id="MF_00265"/>
    </source>
</evidence>
<dbReference type="Pfam" id="PF01850">
    <property type="entry name" value="PIN"/>
    <property type="match status" value="1"/>
</dbReference>
<accession>A0ABN2L1Y9</accession>
<evidence type="ECO:0000256" key="1">
    <source>
        <dbReference type="ARBA" id="ARBA00022649"/>
    </source>
</evidence>
<evidence type="ECO:0000313" key="9">
    <source>
        <dbReference type="Proteomes" id="UP001500655"/>
    </source>
</evidence>
<dbReference type="EC" id="3.1.-.-" evidence="6"/>
<proteinExistence type="inferred from homology"/>
<evidence type="ECO:0000256" key="3">
    <source>
        <dbReference type="ARBA" id="ARBA00022723"/>
    </source>
</evidence>
<comment type="caution">
    <text evidence="8">The sequence shown here is derived from an EMBL/GenBank/DDBJ whole genome shotgun (WGS) entry which is preliminary data.</text>
</comment>
<evidence type="ECO:0000256" key="5">
    <source>
        <dbReference type="ARBA" id="ARBA00022842"/>
    </source>
</evidence>
<organism evidence="8 9">
    <name type="scientific">Luedemannella helvata</name>
    <dbReference type="NCBI Taxonomy" id="349315"/>
    <lineage>
        <taxon>Bacteria</taxon>
        <taxon>Bacillati</taxon>
        <taxon>Actinomycetota</taxon>
        <taxon>Actinomycetes</taxon>
        <taxon>Micromonosporales</taxon>
        <taxon>Micromonosporaceae</taxon>
        <taxon>Luedemannella</taxon>
    </lineage>
</organism>
<dbReference type="InterPro" id="IPR029060">
    <property type="entry name" value="PIN-like_dom_sf"/>
</dbReference>
<reference evidence="8 9" key="1">
    <citation type="journal article" date="2019" name="Int. J. Syst. Evol. Microbiol.">
        <title>The Global Catalogue of Microorganisms (GCM) 10K type strain sequencing project: providing services to taxonomists for standard genome sequencing and annotation.</title>
        <authorList>
            <consortium name="The Broad Institute Genomics Platform"/>
            <consortium name="The Broad Institute Genome Sequencing Center for Infectious Disease"/>
            <person name="Wu L."/>
            <person name="Ma J."/>
        </authorList>
    </citation>
    <scope>NUCLEOTIDE SEQUENCE [LARGE SCALE GENOMIC DNA]</scope>
    <source>
        <strain evidence="8 9">JCM 13249</strain>
    </source>
</reference>
<dbReference type="PANTHER" id="PTHR42188:SF1">
    <property type="entry name" value="23S RRNA-SPECIFIC ENDONUCLEASE VAPC20"/>
    <property type="match status" value="1"/>
</dbReference>
<keyword evidence="3 6" id="KW-0479">Metal-binding</keyword>